<protein>
    <submittedName>
        <fullName evidence="1">Uncharacterized protein</fullName>
    </submittedName>
</protein>
<sequence>MEILREENLIKVYNDGVLLIEESSYNNIKSTINKLKDIIQDVYQLNILNQILKKIELEISEVA</sequence>
<dbReference type="Proteomes" id="UP000247117">
    <property type="component" value="Unassembled WGS sequence"/>
</dbReference>
<evidence type="ECO:0000313" key="2">
    <source>
        <dbReference type="Proteomes" id="UP000247117"/>
    </source>
</evidence>
<organism evidence="1 2">
    <name type="scientific">Clostridium perfringens</name>
    <dbReference type="NCBI Taxonomy" id="1502"/>
    <lineage>
        <taxon>Bacteria</taxon>
        <taxon>Bacillati</taxon>
        <taxon>Bacillota</taxon>
        <taxon>Clostridia</taxon>
        <taxon>Eubacteriales</taxon>
        <taxon>Clostridiaceae</taxon>
        <taxon>Clostridium</taxon>
    </lineage>
</organism>
<dbReference type="AlphaFoldDB" id="A0AB37C2D7"/>
<accession>A0AB37C2D7</accession>
<proteinExistence type="predicted"/>
<dbReference type="EMBL" id="PJTB01000006">
    <property type="protein sequence ID" value="PWX37195.1"/>
    <property type="molecule type" value="Genomic_DNA"/>
</dbReference>
<evidence type="ECO:0000313" key="1">
    <source>
        <dbReference type="EMBL" id="PWX37195.1"/>
    </source>
</evidence>
<reference evidence="1 2" key="1">
    <citation type="journal article" date="2018" name="BMC Genomics">
        <title>Whole genome analysis reveals the diversity and evolutionary relationships between necrotic enteritis-causing strains of Clostridium perfringens.</title>
        <authorList>
            <person name="Lacey J.A."/>
            <person name="Allnutt T.R."/>
            <person name="Vezina B."/>
            <person name="Van T.T.H."/>
            <person name="Stent T."/>
            <person name="Han X."/>
            <person name="Rood J.I."/>
            <person name="Wade B."/>
            <person name="Keyburn A.L."/>
            <person name="Seeman T."/>
            <person name="Chen H."/>
            <person name="Haring V."/>
            <person name="Johanesen P.A."/>
            <person name="Lyras D."/>
            <person name="Moore R.J."/>
        </authorList>
    </citation>
    <scope>NUCLEOTIDE SEQUENCE [LARGE SCALE GENOMIC DNA]</scope>
    <source>
        <strain evidence="1 2">EUR-NE15</strain>
    </source>
</reference>
<gene>
    <name evidence="1" type="ORF">CYK91_13635</name>
</gene>
<name>A0AB37C2D7_CLOPF</name>
<dbReference type="RefSeq" id="WP_003467671.1">
    <property type="nucleotide sequence ID" value="NZ_CATNZB010000005.1"/>
</dbReference>
<comment type="caution">
    <text evidence="1">The sequence shown here is derived from an EMBL/GenBank/DDBJ whole genome shotgun (WGS) entry which is preliminary data.</text>
</comment>